<dbReference type="PANTHER" id="PTHR45698">
    <property type="entry name" value="TRACE AMINE-ASSOCIATED RECEPTOR 19N-RELATED"/>
    <property type="match status" value="1"/>
</dbReference>
<evidence type="ECO:0000256" key="4">
    <source>
        <dbReference type="ARBA" id="ARBA00023136"/>
    </source>
</evidence>
<accession>A0A7D9DW24</accession>
<keyword evidence="5 6" id="KW-0675">Receptor</keyword>
<comment type="subcellular location">
    <subcellularLocation>
        <location evidence="1">Membrane</location>
    </subcellularLocation>
</comment>
<dbReference type="AlphaFoldDB" id="A0A7D9DW24"/>
<dbReference type="Proteomes" id="UP001152795">
    <property type="component" value="Unassembled WGS sequence"/>
</dbReference>
<dbReference type="GO" id="GO:0016020">
    <property type="term" value="C:membrane"/>
    <property type="evidence" value="ECO:0007669"/>
    <property type="project" value="UniProtKB-SubCell"/>
</dbReference>
<dbReference type="PRINTS" id="PR00237">
    <property type="entry name" value="GPCRRHODOPSN"/>
</dbReference>
<dbReference type="PROSITE" id="PS50262">
    <property type="entry name" value="G_PROTEIN_RECEP_F1_2"/>
    <property type="match status" value="1"/>
</dbReference>
<protein>
    <submittedName>
        <fullName evidence="6">Neuropeptide FF receptor 1-like</fullName>
    </submittedName>
</protein>
<gene>
    <name evidence="6" type="ORF">PACLA_8A086046</name>
</gene>
<dbReference type="OrthoDB" id="5955147at2759"/>
<keyword evidence="7" id="KW-1185">Reference proteome</keyword>
<proteinExistence type="inferred from homology"/>
<sequence>MASFELRSWELACYTLILIFGVLGNSTVILVIRKSGSSPKYRFREVPFNVYLMALAIVDLALSVVCLPVYIMSTNAFPHPTGVGGDIFCKLVTGNLPQFWLAGVSIYILVAISFERYAAITKPFKTRLGTTTKNYVYIGLAWFFGFARELPVLVGIRYTATNATVGTSCYYWPKQLPNIFIFSVLFISQYILPAGIFLVNFYRIKKRLNRLHSTLKTALGDERQRLKIVKSKARSIRIIFIVLVTFLICWTPNNIMYLLFQYGDVSNVRWSSDYYQFGIILGFSSCCLNPFLYAFQSKDFRRHCRKVFKKIFKRRSTERRSSQSFASSIQLLIRSRRSYDRAVKTSDTECFNDIPMD</sequence>
<evidence type="ECO:0000313" key="7">
    <source>
        <dbReference type="Proteomes" id="UP001152795"/>
    </source>
</evidence>
<dbReference type="EMBL" id="CACRXK020002390">
    <property type="protein sequence ID" value="CAB3994095.1"/>
    <property type="molecule type" value="Genomic_DNA"/>
</dbReference>
<dbReference type="GO" id="GO:0004930">
    <property type="term" value="F:G protein-coupled receptor activity"/>
    <property type="evidence" value="ECO:0007669"/>
    <property type="project" value="UniProtKB-KW"/>
</dbReference>
<dbReference type="InterPro" id="IPR017452">
    <property type="entry name" value="GPCR_Rhodpsn_7TM"/>
</dbReference>
<comment type="similarity">
    <text evidence="5">Belongs to the G-protein coupled receptor 1 family.</text>
</comment>
<dbReference type="Pfam" id="PF00001">
    <property type="entry name" value="7tm_1"/>
    <property type="match status" value="1"/>
</dbReference>
<evidence type="ECO:0000256" key="3">
    <source>
        <dbReference type="ARBA" id="ARBA00022989"/>
    </source>
</evidence>
<dbReference type="InterPro" id="IPR000276">
    <property type="entry name" value="GPCR_Rhodpsn"/>
</dbReference>
<evidence type="ECO:0000256" key="1">
    <source>
        <dbReference type="ARBA" id="ARBA00004370"/>
    </source>
</evidence>
<reference evidence="6" key="1">
    <citation type="submission" date="2020-04" db="EMBL/GenBank/DDBJ databases">
        <authorList>
            <person name="Alioto T."/>
            <person name="Alioto T."/>
            <person name="Gomez Garrido J."/>
        </authorList>
    </citation>
    <scope>NUCLEOTIDE SEQUENCE</scope>
    <source>
        <strain evidence="6">A484AB</strain>
    </source>
</reference>
<keyword evidence="5" id="KW-0807">Transducer</keyword>
<evidence type="ECO:0000256" key="2">
    <source>
        <dbReference type="ARBA" id="ARBA00022692"/>
    </source>
</evidence>
<keyword evidence="4" id="KW-0472">Membrane</keyword>
<organism evidence="6 7">
    <name type="scientific">Paramuricea clavata</name>
    <name type="common">Red gorgonian</name>
    <name type="synonym">Violescent sea-whip</name>
    <dbReference type="NCBI Taxonomy" id="317549"/>
    <lineage>
        <taxon>Eukaryota</taxon>
        <taxon>Metazoa</taxon>
        <taxon>Cnidaria</taxon>
        <taxon>Anthozoa</taxon>
        <taxon>Octocorallia</taxon>
        <taxon>Malacalcyonacea</taxon>
        <taxon>Plexauridae</taxon>
        <taxon>Paramuricea</taxon>
    </lineage>
</organism>
<evidence type="ECO:0000313" key="6">
    <source>
        <dbReference type="EMBL" id="CAB3994095.1"/>
    </source>
</evidence>
<dbReference type="Gene3D" id="1.20.1070.10">
    <property type="entry name" value="Rhodopsin 7-helix transmembrane proteins"/>
    <property type="match status" value="1"/>
</dbReference>
<keyword evidence="3" id="KW-1133">Transmembrane helix</keyword>
<dbReference type="CDD" id="cd00637">
    <property type="entry name" value="7tm_classA_rhodopsin-like"/>
    <property type="match status" value="1"/>
</dbReference>
<evidence type="ECO:0000256" key="5">
    <source>
        <dbReference type="RuleBase" id="RU000688"/>
    </source>
</evidence>
<keyword evidence="5" id="KW-0297">G-protein coupled receptor</keyword>
<dbReference type="PANTHER" id="PTHR45698:SF1">
    <property type="entry name" value="TRACE AMINE-ASSOCIATED RECEPTOR 13C-LIKE"/>
    <property type="match status" value="1"/>
</dbReference>
<name>A0A7D9DW24_PARCT</name>
<dbReference type="SUPFAM" id="SSF81321">
    <property type="entry name" value="Family A G protein-coupled receptor-like"/>
    <property type="match status" value="1"/>
</dbReference>
<dbReference type="PROSITE" id="PS00237">
    <property type="entry name" value="G_PROTEIN_RECEP_F1_1"/>
    <property type="match status" value="1"/>
</dbReference>
<keyword evidence="2 5" id="KW-0812">Transmembrane</keyword>
<comment type="caution">
    <text evidence="6">The sequence shown here is derived from an EMBL/GenBank/DDBJ whole genome shotgun (WGS) entry which is preliminary data.</text>
</comment>